<dbReference type="Pfam" id="PF01593">
    <property type="entry name" value="Amino_oxidase"/>
    <property type="match status" value="1"/>
</dbReference>
<evidence type="ECO:0000313" key="9">
    <source>
        <dbReference type="EMBL" id="UPW01419.1"/>
    </source>
</evidence>
<dbReference type="PANTHER" id="PTHR42923:SF3">
    <property type="entry name" value="PROTOPORPHYRINOGEN OXIDASE"/>
    <property type="match status" value="1"/>
</dbReference>
<dbReference type="SUPFAM" id="SSF51905">
    <property type="entry name" value="FAD/NAD(P)-binding domain"/>
    <property type="match status" value="1"/>
</dbReference>
<keyword evidence="5" id="KW-0350">Heme biosynthesis</keyword>
<dbReference type="NCBIfam" id="TIGR00562">
    <property type="entry name" value="proto_IX_ox"/>
    <property type="match status" value="1"/>
</dbReference>
<dbReference type="InterPro" id="IPR050464">
    <property type="entry name" value="Zeta_carotene_desat/Oxidored"/>
</dbReference>
<evidence type="ECO:0000256" key="1">
    <source>
        <dbReference type="ARBA" id="ARBA00001974"/>
    </source>
</evidence>
<dbReference type="GeneID" id="72189145"/>
<dbReference type="Gene3D" id="3.50.50.60">
    <property type="entry name" value="FAD/NAD(P)-binding domain"/>
    <property type="match status" value="1"/>
</dbReference>
<sequence>MSVGIVGGGITGLATHHYLRESGVESVVFEADDEPGGVVRSAEVEGKVLDFGPQRTRLTPAIRELVESLGLESELRRAADPPLYVYRDGRLRLVPQSPREAVTTDLLSWRGKFRALLEPLTGPARDGESVEAFLTRKFGPEVARYYFGPLYGGLYGSHPDEMPVEYSLSKALEKAGVERSVLTAVARKVLDGREAPPIVSFDAGLQRLPEALAAAHDEGVRLGTPVREIRREGDGFALETDDGATAVDRLVVTTPADVTADLLGDLAPDSAAALRELHYNPQAVVHLHAETDLTGAGYQVQYDEEFRTLGATWNDSLLDRDGVYTCYLGGSRNPELVERSDEALGSLAAAEFEEITGYEARDLSVHRLRRGMPAYDRSWAALDRISMPEGIRLCTNYTARAGLPGRVREAKQTAEALAESEESSSGEAEQSAVVA</sequence>
<feature type="domain" description="Amine oxidase" evidence="8">
    <location>
        <begin position="10"/>
        <end position="417"/>
    </location>
</feature>
<feature type="compositionally biased region" description="Low complexity" evidence="7">
    <location>
        <begin position="425"/>
        <end position="435"/>
    </location>
</feature>
<dbReference type="Gene3D" id="3.90.660.20">
    <property type="entry name" value="Protoporphyrinogen oxidase, mitochondrial, domain 2"/>
    <property type="match status" value="1"/>
</dbReference>
<comment type="pathway">
    <text evidence="6">Porphyrin-containing compound metabolism.</text>
</comment>
<dbReference type="Proteomes" id="UP000830434">
    <property type="component" value="Chromosome"/>
</dbReference>
<evidence type="ECO:0000313" key="10">
    <source>
        <dbReference type="Proteomes" id="UP000830434"/>
    </source>
</evidence>
<gene>
    <name evidence="9" type="primary">hemG</name>
    <name evidence="9" type="ORF">M0R88_04780</name>
</gene>
<dbReference type="RefSeq" id="WP_248655821.1">
    <property type="nucleotide sequence ID" value="NZ_CP096658.1"/>
</dbReference>
<evidence type="ECO:0000256" key="6">
    <source>
        <dbReference type="ARBA" id="ARBA00023444"/>
    </source>
</evidence>
<organism evidence="9 10">
    <name type="scientific">Halorussus gelatinilyticus</name>
    <dbReference type="NCBI Taxonomy" id="2937524"/>
    <lineage>
        <taxon>Archaea</taxon>
        <taxon>Methanobacteriati</taxon>
        <taxon>Methanobacteriota</taxon>
        <taxon>Stenosarchaea group</taxon>
        <taxon>Halobacteria</taxon>
        <taxon>Halobacteriales</taxon>
        <taxon>Haladaptataceae</taxon>
        <taxon>Halorussus</taxon>
    </lineage>
</organism>
<feature type="region of interest" description="Disordered" evidence="7">
    <location>
        <begin position="408"/>
        <end position="435"/>
    </location>
</feature>
<protein>
    <submittedName>
        <fullName evidence="9">Protoporphyrinogen oxidase</fullName>
        <ecNumber evidence="9">1.3.3.4</ecNumber>
    </submittedName>
</protein>
<dbReference type="SUPFAM" id="SSF54373">
    <property type="entry name" value="FAD-linked reductases, C-terminal domain"/>
    <property type="match status" value="1"/>
</dbReference>
<comment type="cofactor">
    <cofactor evidence="1">
        <name>FAD</name>
        <dbReference type="ChEBI" id="CHEBI:57692"/>
    </cofactor>
</comment>
<dbReference type="GO" id="GO:0004729">
    <property type="term" value="F:oxygen-dependent protoporphyrinogen oxidase activity"/>
    <property type="evidence" value="ECO:0007669"/>
    <property type="project" value="UniProtKB-EC"/>
</dbReference>
<dbReference type="AlphaFoldDB" id="A0A8U0IN21"/>
<dbReference type="KEGG" id="haxz:M0R88_04780"/>
<dbReference type="EMBL" id="CP096658">
    <property type="protein sequence ID" value="UPW01419.1"/>
    <property type="molecule type" value="Genomic_DNA"/>
</dbReference>
<evidence type="ECO:0000259" key="8">
    <source>
        <dbReference type="Pfam" id="PF01593"/>
    </source>
</evidence>
<dbReference type="GO" id="GO:0006783">
    <property type="term" value="P:heme biosynthetic process"/>
    <property type="evidence" value="ECO:0007669"/>
    <property type="project" value="UniProtKB-KW"/>
</dbReference>
<evidence type="ECO:0000256" key="3">
    <source>
        <dbReference type="ARBA" id="ARBA00022827"/>
    </source>
</evidence>
<dbReference type="InterPro" id="IPR036188">
    <property type="entry name" value="FAD/NAD-bd_sf"/>
</dbReference>
<evidence type="ECO:0000256" key="2">
    <source>
        <dbReference type="ARBA" id="ARBA00022630"/>
    </source>
</evidence>
<dbReference type="InterPro" id="IPR004572">
    <property type="entry name" value="Protoporphyrinogen_oxidase"/>
</dbReference>
<dbReference type="Gene3D" id="1.10.3110.10">
    <property type="entry name" value="protoporphyrinogen ix oxidase, domain 3"/>
    <property type="match status" value="1"/>
</dbReference>
<keyword evidence="10" id="KW-1185">Reference proteome</keyword>
<keyword evidence="3" id="KW-0274">FAD</keyword>
<dbReference type="InterPro" id="IPR002937">
    <property type="entry name" value="Amino_oxidase"/>
</dbReference>
<name>A0A8U0IN21_9EURY</name>
<keyword evidence="4 9" id="KW-0560">Oxidoreductase</keyword>
<accession>A0A8U0IN21</accession>
<dbReference type="PANTHER" id="PTHR42923">
    <property type="entry name" value="PROTOPORPHYRINOGEN OXIDASE"/>
    <property type="match status" value="1"/>
</dbReference>
<reference evidence="9" key="1">
    <citation type="submission" date="2022-04" db="EMBL/GenBank/DDBJ databases">
        <title>Diverse halophilic archaea isolated from saline environments.</title>
        <authorList>
            <person name="Cui H.-L."/>
        </authorList>
    </citation>
    <scope>NUCLEOTIDE SEQUENCE</scope>
    <source>
        <strain evidence="9">XZYJT40</strain>
    </source>
</reference>
<evidence type="ECO:0000256" key="5">
    <source>
        <dbReference type="ARBA" id="ARBA00023133"/>
    </source>
</evidence>
<evidence type="ECO:0000256" key="4">
    <source>
        <dbReference type="ARBA" id="ARBA00023002"/>
    </source>
</evidence>
<proteinExistence type="predicted"/>
<keyword evidence="2" id="KW-0285">Flavoprotein</keyword>
<dbReference type="EC" id="1.3.3.4" evidence="9"/>
<evidence type="ECO:0000256" key="7">
    <source>
        <dbReference type="SAM" id="MobiDB-lite"/>
    </source>
</evidence>